<comment type="similarity">
    <text evidence="1">Belongs to the protein kinase superfamily. ADCK protein kinase family.</text>
</comment>
<reference evidence="3" key="1">
    <citation type="journal article" date="2014" name="Front. Microbiol.">
        <title>High frequency of phylogenetically diverse reductive dehalogenase-homologous genes in deep subseafloor sedimentary metagenomes.</title>
        <authorList>
            <person name="Kawai M."/>
            <person name="Futagami T."/>
            <person name="Toyoda A."/>
            <person name="Takaki Y."/>
            <person name="Nishi S."/>
            <person name="Hori S."/>
            <person name="Arai W."/>
            <person name="Tsubouchi T."/>
            <person name="Morono Y."/>
            <person name="Uchiyama I."/>
            <person name="Ito T."/>
            <person name="Fujiyama A."/>
            <person name="Inagaki F."/>
            <person name="Takami H."/>
        </authorList>
    </citation>
    <scope>NUCLEOTIDE SEQUENCE</scope>
    <source>
        <strain evidence="3">Expedition CK06-06</strain>
    </source>
</reference>
<dbReference type="PANTHER" id="PTHR10566:SF113">
    <property type="entry name" value="PROTEIN ACTIVITY OF BC1 COMPLEX KINASE 7, CHLOROPLASTIC"/>
    <property type="match status" value="1"/>
</dbReference>
<dbReference type="InterPro" id="IPR011009">
    <property type="entry name" value="Kinase-like_dom_sf"/>
</dbReference>
<evidence type="ECO:0000256" key="1">
    <source>
        <dbReference type="ARBA" id="ARBA00009670"/>
    </source>
</evidence>
<dbReference type="CDD" id="cd05121">
    <property type="entry name" value="ABC1_ADCK3-like"/>
    <property type="match status" value="1"/>
</dbReference>
<dbReference type="InterPro" id="IPR004147">
    <property type="entry name" value="ABC1_dom"/>
</dbReference>
<name>X0SRP1_9ZZZZ</name>
<feature type="domain" description="Protein kinase" evidence="2">
    <location>
        <begin position="55"/>
        <end position="382"/>
    </location>
</feature>
<feature type="non-terminal residue" evidence="3">
    <location>
        <position position="1"/>
    </location>
</feature>
<dbReference type="PANTHER" id="PTHR10566">
    <property type="entry name" value="CHAPERONE-ACTIVITY OF BC1 COMPLEX CABC1 -RELATED"/>
    <property type="match status" value="1"/>
</dbReference>
<dbReference type="InterPro" id="IPR000719">
    <property type="entry name" value="Prot_kinase_dom"/>
</dbReference>
<dbReference type="Gene3D" id="1.10.510.10">
    <property type="entry name" value="Transferase(Phosphotransferase) domain 1"/>
    <property type="match status" value="1"/>
</dbReference>
<evidence type="ECO:0000313" key="3">
    <source>
        <dbReference type="EMBL" id="GAF83749.1"/>
    </source>
</evidence>
<dbReference type="GO" id="GO:0004672">
    <property type="term" value="F:protein kinase activity"/>
    <property type="evidence" value="ECO:0007669"/>
    <property type="project" value="InterPro"/>
</dbReference>
<sequence length="449" mass="50136">IKLGQLVSTRPDIVPPEVLNELRTLQDDVPPFDSSVAMNTIAEQLGERPEECFASIDTTPIASGSIGQVHGARARDGTELVIKVQRPGIGEEIKLDMQLLHWLAESLETLMPELRAYRPSMLVTELEQMLTRELDYINEASATARFAGAFEDDSGIRIPRVYWEYTGPRVLTLEALAGTNVEKLLHDSDAQSVGVDRRLVARRLADCYLKQIFELGIFHADPHPGNILVEPSGVVGLIDFGQVGTITDEFMTELIVIVYAGVNNEIDVVIDALADMGALGEDTNRRYLQRELQVLIHKYYGLPLKRLDLGTLVNEFSEVVRHHDVVIPRDVLLLLKTMGVVGTVTARLDPDLDLLELVRSRLKHTLADRFSPARLTRGATKLGWDVLSIARRAPGQLREGLRRLGSGQWRLNIRHENIDRLISELDRSSNRLSFSIVIAAIIVKGEFRP</sequence>
<dbReference type="Pfam" id="PF03109">
    <property type="entry name" value="ABC1"/>
    <property type="match status" value="1"/>
</dbReference>
<accession>X0SRP1</accession>
<dbReference type="PROSITE" id="PS50011">
    <property type="entry name" value="PROTEIN_KINASE_DOM"/>
    <property type="match status" value="1"/>
</dbReference>
<dbReference type="GO" id="GO:0005524">
    <property type="term" value="F:ATP binding"/>
    <property type="evidence" value="ECO:0007669"/>
    <property type="project" value="InterPro"/>
</dbReference>
<evidence type="ECO:0000259" key="2">
    <source>
        <dbReference type="PROSITE" id="PS50011"/>
    </source>
</evidence>
<feature type="non-terminal residue" evidence="3">
    <location>
        <position position="449"/>
    </location>
</feature>
<dbReference type="EMBL" id="BARS01004816">
    <property type="protein sequence ID" value="GAF83749.1"/>
    <property type="molecule type" value="Genomic_DNA"/>
</dbReference>
<dbReference type="SUPFAM" id="SSF56112">
    <property type="entry name" value="Protein kinase-like (PK-like)"/>
    <property type="match status" value="1"/>
</dbReference>
<dbReference type="InterPro" id="IPR050154">
    <property type="entry name" value="UbiB_kinase"/>
</dbReference>
<proteinExistence type="inferred from homology"/>
<organism evidence="3">
    <name type="scientific">marine sediment metagenome</name>
    <dbReference type="NCBI Taxonomy" id="412755"/>
    <lineage>
        <taxon>unclassified sequences</taxon>
        <taxon>metagenomes</taxon>
        <taxon>ecological metagenomes</taxon>
    </lineage>
</organism>
<gene>
    <name evidence="3" type="ORF">S01H1_09424</name>
</gene>
<protein>
    <recommendedName>
        <fullName evidence="2">Protein kinase domain-containing protein</fullName>
    </recommendedName>
</protein>
<comment type="caution">
    <text evidence="3">The sequence shown here is derived from an EMBL/GenBank/DDBJ whole genome shotgun (WGS) entry which is preliminary data.</text>
</comment>
<dbReference type="AlphaFoldDB" id="X0SRP1"/>